<dbReference type="EMBL" id="VUNB01000002">
    <property type="protein sequence ID" value="MST68599.1"/>
    <property type="molecule type" value="Genomic_DNA"/>
</dbReference>
<dbReference type="EC" id="2.7.7.60" evidence="10"/>
<dbReference type="Pfam" id="PF02542">
    <property type="entry name" value="YgbB"/>
    <property type="match status" value="1"/>
</dbReference>
<dbReference type="EC" id="4.6.1.12" evidence="10"/>
<proteinExistence type="inferred from homology"/>
<evidence type="ECO:0000259" key="12">
    <source>
        <dbReference type="Pfam" id="PF02542"/>
    </source>
</evidence>
<dbReference type="GO" id="GO:0019288">
    <property type="term" value="P:isopentenyl diphosphate biosynthetic process, methylerythritol 4-phosphate pathway"/>
    <property type="evidence" value="ECO:0007669"/>
    <property type="project" value="UniProtKB-UniRule"/>
</dbReference>
<dbReference type="InterPro" id="IPR020555">
    <property type="entry name" value="MECDP_synthase_CS"/>
</dbReference>
<feature type="site" description="Transition state stabilizer" evidence="10">
    <location>
        <position position="282"/>
    </location>
</feature>
<comment type="caution">
    <text evidence="10">Lacks conserved residue(s) required for the propagation of feature annotation.</text>
</comment>
<gene>
    <name evidence="10" type="primary">ispDF</name>
    <name evidence="13" type="ORF">FYJ66_03205</name>
</gene>
<keyword evidence="8 10" id="KW-0456">Lyase</keyword>
<dbReference type="UniPathway" id="UPA00056">
    <property type="reaction ID" value="UER00093"/>
</dbReference>
<comment type="catalytic activity">
    <reaction evidence="1 10 11">
        <text>4-CDP-2-C-methyl-D-erythritol 2-phosphate = 2-C-methyl-D-erythritol 2,4-cyclic diphosphate + CMP</text>
        <dbReference type="Rhea" id="RHEA:23864"/>
        <dbReference type="ChEBI" id="CHEBI:57919"/>
        <dbReference type="ChEBI" id="CHEBI:58483"/>
        <dbReference type="ChEBI" id="CHEBI:60377"/>
        <dbReference type="EC" id="4.6.1.12"/>
    </reaction>
</comment>
<dbReference type="InterPro" id="IPR034683">
    <property type="entry name" value="IspD/TarI"/>
</dbReference>
<dbReference type="SUPFAM" id="SSF53448">
    <property type="entry name" value="Nucleotide-diphospho-sugar transferases"/>
    <property type="match status" value="1"/>
</dbReference>
<dbReference type="Gene3D" id="3.90.550.10">
    <property type="entry name" value="Spore Coat Polysaccharide Biosynthesis Protein SpsA, Chain A"/>
    <property type="match status" value="1"/>
</dbReference>
<dbReference type="SUPFAM" id="SSF69765">
    <property type="entry name" value="IpsF-like"/>
    <property type="match status" value="1"/>
</dbReference>
<dbReference type="CDD" id="cd00554">
    <property type="entry name" value="MECDP_synthase"/>
    <property type="match status" value="1"/>
</dbReference>
<dbReference type="InterPro" id="IPR018294">
    <property type="entry name" value="ISPD_synthase_CS"/>
</dbReference>
<feature type="site" description="Transition state stabilizer" evidence="10">
    <location>
        <position position="379"/>
    </location>
</feature>
<dbReference type="PANTHER" id="PTHR43181:SF1">
    <property type="entry name" value="2-C-METHYL-D-ERYTHRITOL 2,4-CYCLODIPHOSPHATE SYNTHASE, CHLOROPLASTIC"/>
    <property type="match status" value="1"/>
</dbReference>
<evidence type="ECO:0000256" key="2">
    <source>
        <dbReference type="ARBA" id="ARBA00001968"/>
    </source>
</evidence>
<feature type="binding site" evidence="10">
    <location>
        <begin position="282"/>
        <end position="283"/>
    </location>
    <ligand>
        <name>4-CDP-2-C-methyl-D-erythritol 2-phosphate</name>
        <dbReference type="ChEBI" id="CHEBI:57919"/>
    </ligand>
</feature>
<comment type="similarity">
    <text evidence="10">In the N-terminal section; belongs to the IspD/TarI cytidylyltransferase family. IspD subfamily.</text>
</comment>
<dbReference type="CDD" id="cd02516">
    <property type="entry name" value="CDP-ME_synthetase"/>
    <property type="match status" value="1"/>
</dbReference>
<feature type="site" description="Positions MEP for the nucleophilic attack" evidence="10">
    <location>
        <position position="238"/>
    </location>
</feature>
<evidence type="ECO:0000256" key="8">
    <source>
        <dbReference type="ARBA" id="ARBA00023239"/>
    </source>
</evidence>
<feature type="domain" description="2-C-methyl-D-erythritol 2,4-cyclodiphosphate synthase" evidence="12">
    <location>
        <begin position="250"/>
        <end position="400"/>
    </location>
</feature>
<feature type="region of interest" description="2-C-methyl-D-erythritol 2,4-cyclodiphosphate synthase" evidence="10">
    <location>
        <begin position="250"/>
        <end position="404"/>
    </location>
</feature>
<dbReference type="NCBIfam" id="TIGR00151">
    <property type="entry name" value="ispF"/>
    <property type="match status" value="1"/>
</dbReference>
<evidence type="ECO:0000256" key="10">
    <source>
        <dbReference type="HAMAP-Rule" id="MF_01520"/>
    </source>
</evidence>
<feature type="binding site" evidence="10">
    <location>
        <position position="256"/>
    </location>
    <ligand>
        <name>a divalent metal cation</name>
        <dbReference type="ChEBI" id="CHEBI:60240"/>
    </ligand>
</feature>
<dbReference type="PROSITE" id="PS01350">
    <property type="entry name" value="ISPF"/>
    <property type="match status" value="1"/>
</dbReference>
<dbReference type="PANTHER" id="PTHR43181">
    <property type="entry name" value="2-C-METHYL-D-ERYTHRITOL 2,4-CYCLODIPHOSPHATE SYNTHASE, CHLOROPLASTIC"/>
    <property type="match status" value="1"/>
</dbReference>
<keyword evidence="5 10" id="KW-0548">Nucleotidyltransferase</keyword>
<evidence type="ECO:0000256" key="6">
    <source>
        <dbReference type="ARBA" id="ARBA00022723"/>
    </source>
</evidence>
<accession>A0A6A8M8P2</accession>
<evidence type="ECO:0000256" key="7">
    <source>
        <dbReference type="ARBA" id="ARBA00023229"/>
    </source>
</evidence>
<dbReference type="AlphaFoldDB" id="A0A6A8M8P2"/>
<dbReference type="GO" id="GO:0008685">
    <property type="term" value="F:2-C-methyl-D-erythritol 2,4-cyclodiphosphate synthase activity"/>
    <property type="evidence" value="ECO:0007669"/>
    <property type="project" value="UniProtKB-UniRule"/>
</dbReference>
<dbReference type="RefSeq" id="WP_154572066.1">
    <property type="nucleotide sequence ID" value="NZ_VUNB01000002.1"/>
</dbReference>
<feature type="site" description="Transition state stabilizer" evidence="10">
    <location>
        <position position="21"/>
    </location>
</feature>
<dbReference type="InterPro" id="IPR026596">
    <property type="entry name" value="IspD/F"/>
</dbReference>
<feature type="binding site" evidence="10">
    <location>
        <position position="258"/>
    </location>
    <ligand>
        <name>a divalent metal cation</name>
        <dbReference type="ChEBI" id="CHEBI:60240"/>
    </ligand>
</feature>
<name>A0A6A8M8P2_9FIRM</name>
<evidence type="ECO:0000256" key="11">
    <source>
        <dbReference type="RuleBase" id="RU004395"/>
    </source>
</evidence>
<dbReference type="PROSITE" id="PS01295">
    <property type="entry name" value="ISPD"/>
    <property type="match status" value="1"/>
</dbReference>
<dbReference type="InterPro" id="IPR003526">
    <property type="entry name" value="MECDP_synthase"/>
</dbReference>
<sequence>MTETRLKEYWAVLPAGGSGTRMGASIPKQLLQYKGRAVLEKAALPFLEDERITGAVIVIPSQGEKFFFQEIAERLHSETGKPVAIVRGGSERRDSVMKGLEYVKKQTKEKGIGEEDVYVLIHDGARPEVTEEIIDRNIRGLNVSNAVCTVVPAVDSMRLSESPRQLRQNDGWLIMDSKVLERRFVYNVQTPQSFRLKEILGAYAVAAEAGYLGTDDASVAQYAGIPVALVNGELSNIKITTRKDMPMTVRTGTGFDVHRFAEGRPLILCGTPVPSSVGLLGHSDADVATHALMDALLGAAGKGDIGEHFPDTDDRYLGADSLRLLEETMKIIGDWQVVNADVTIIAQKPKLSPYKGEMRKRIAEVLRIDEDRVNIKATTTEGLGFTGTGEGMAAMAAVTIEGRF</sequence>
<organism evidence="13">
    <name type="scientific">Baileyella intestinalis</name>
    <dbReference type="NCBI Taxonomy" id="2606709"/>
    <lineage>
        <taxon>Bacteria</taxon>
        <taxon>Bacillati</taxon>
        <taxon>Bacillota</taxon>
        <taxon>Clostridia</taxon>
        <taxon>Peptostreptococcales</taxon>
        <taxon>Anaerovoracaceae</taxon>
        <taxon>Baileyella</taxon>
    </lineage>
</organism>
<reference evidence="13" key="1">
    <citation type="submission" date="2019-09" db="EMBL/GenBank/DDBJ databases">
        <title>In-depth cultivation of the pig gut microbiome towards novel bacterial diversity and tailored functional studies.</title>
        <authorList>
            <person name="Wylensek D."/>
            <person name="Hitch T.C.A."/>
            <person name="Clavel T."/>
        </authorList>
    </citation>
    <scope>NUCLEOTIDE SEQUENCE</scope>
    <source>
        <strain evidence="13">RF-744-FAT-WT-3</strain>
    </source>
</reference>
<comment type="similarity">
    <text evidence="11">Belongs to the IspF family.</text>
</comment>
<feature type="binding site" evidence="10">
    <location>
        <begin position="256"/>
        <end position="258"/>
    </location>
    <ligand>
        <name>4-CDP-2-C-methyl-D-erythritol 2-phosphate</name>
        <dbReference type="ChEBI" id="CHEBI:57919"/>
    </ligand>
</feature>
<evidence type="ECO:0000256" key="4">
    <source>
        <dbReference type="ARBA" id="ARBA00022679"/>
    </source>
</evidence>
<comment type="caution">
    <text evidence="13">The sequence shown here is derived from an EMBL/GenBank/DDBJ whole genome shotgun (WGS) entry which is preliminary data.</text>
</comment>
<feature type="site" description="Transition state stabilizer" evidence="10">
    <location>
        <position position="28"/>
    </location>
</feature>
<feature type="site" description="Positions MEP for the nucleophilic attack" evidence="10">
    <location>
        <position position="182"/>
    </location>
</feature>
<keyword evidence="6 10" id="KW-0479">Metal-binding</keyword>
<protein>
    <recommendedName>
        <fullName evidence="10">Bifunctional enzyme IspD/IspF</fullName>
    </recommendedName>
    <domain>
        <recommendedName>
            <fullName evidence="10">2-C-methyl-D-erythritol 4-phosphate cytidylyltransferase</fullName>
            <ecNumber evidence="10">2.7.7.60</ecNumber>
        </recommendedName>
        <alternativeName>
            <fullName evidence="10">4-diphosphocytidyl-2C-methyl-D-erythritol synthase</fullName>
        </alternativeName>
        <alternativeName>
            <fullName evidence="10">MEP cytidylyltransferase</fullName>
            <shortName evidence="10">MCT</shortName>
        </alternativeName>
    </domain>
    <domain>
        <recommendedName>
            <fullName evidence="10">2-C-methyl-D-erythritol 2,4-cyclodiphosphate synthase</fullName>
            <shortName evidence="10">MECDP-synthase</shortName>
            <shortName evidence="10">MECPP-synthase</shortName>
            <shortName evidence="10">MECPS</shortName>
            <ecNumber evidence="10">4.6.1.12</ecNumber>
        </recommendedName>
    </domain>
</protein>
<keyword evidence="9 10" id="KW-0511">Multifunctional enzyme</keyword>
<comment type="similarity">
    <text evidence="10">In the C-terminal section; belongs to the IspF family.</text>
</comment>
<feature type="region of interest" description="2-C-methyl-D-erythritol 4-phosphate cytidylyltransferase" evidence="10">
    <location>
        <begin position="1"/>
        <end position="249"/>
    </location>
</feature>
<keyword evidence="7 10" id="KW-0414">Isoprene biosynthesis</keyword>
<dbReference type="InterPro" id="IPR036571">
    <property type="entry name" value="MECDP_synthase_sf"/>
</dbReference>
<evidence type="ECO:0000256" key="1">
    <source>
        <dbReference type="ARBA" id="ARBA00000200"/>
    </source>
</evidence>
<dbReference type="GO" id="GO:0050518">
    <property type="term" value="F:2-C-methyl-D-erythritol 4-phosphate cytidylyltransferase activity"/>
    <property type="evidence" value="ECO:0007669"/>
    <property type="project" value="UniProtKB-UniRule"/>
</dbReference>
<comment type="function">
    <text evidence="10">Bifunctional enzyme that catalyzes the formation of 4-diphosphocytidyl-2-C-methyl-D-erythritol from CTP and 2-C-methyl-D-erythritol 4-phosphate (MEP) (IspD), and catalyzes the conversion of 4-diphosphocytidyl-2-C-methyl-D-erythritol 2-phosphate (CDP-ME2P) to 2-C-methyl-D-erythritol 2,4-cyclodiphosphate (ME-CPP) with a corresponding release of cytidine 5-monophosphate (CMP) (IspF).</text>
</comment>
<evidence type="ECO:0000256" key="5">
    <source>
        <dbReference type="ARBA" id="ARBA00022695"/>
    </source>
</evidence>
<feature type="binding site" evidence="10">
    <location>
        <begin position="378"/>
        <end position="381"/>
    </location>
    <ligand>
        <name>4-CDP-2-C-methyl-D-erythritol 2-phosphate</name>
        <dbReference type="ChEBI" id="CHEBI:57919"/>
    </ligand>
</feature>
<dbReference type="HAMAP" id="MF_01520">
    <property type="entry name" value="IspDF"/>
    <property type="match status" value="1"/>
</dbReference>
<dbReference type="GO" id="GO:0046872">
    <property type="term" value="F:metal ion binding"/>
    <property type="evidence" value="ECO:0007669"/>
    <property type="project" value="UniProtKB-KW"/>
</dbReference>
<evidence type="ECO:0000256" key="9">
    <source>
        <dbReference type="ARBA" id="ARBA00023268"/>
    </source>
</evidence>
<dbReference type="Pfam" id="PF01128">
    <property type="entry name" value="IspD"/>
    <property type="match status" value="1"/>
</dbReference>
<evidence type="ECO:0000256" key="3">
    <source>
        <dbReference type="ARBA" id="ARBA00004709"/>
    </source>
</evidence>
<dbReference type="HAMAP" id="MF_00107">
    <property type="entry name" value="IspF"/>
    <property type="match status" value="1"/>
</dbReference>
<evidence type="ECO:0000313" key="13">
    <source>
        <dbReference type="EMBL" id="MST68599.1"/>
    </source>
</evidence>
<dbReference type="Gene3D" id="3.30.1330.50">
    <property type="entry name" value="2-C-methyl-D-erythritol 2,4-cyclodiphosphate synthase"/>
    <property type="match status" value="1"/>
</dbReference>
<comment type="pathway">
    <text evidence="10">Isoprenoid biosynthesis; isopentenyl diphosphate biosynthesis via DXP pathway; isopentenyl diphosphate from 1-deoxy-D-xylulose 5-phosphate: step 2/6.</text>
</comment>
<feature type="binding site" evidence="10">
    <location>
        <position position="290"/>
    </location>
    <ligand>
        <name>a divalent metal cation</name>
        <dbReference type="ChEBI" id="CHEBI:60240"/>
    </ligand>
</feature>
<feature type="binding site" evidence="10">
    <location>
        <position position="385"/>
    </location>
    <ligand>
        <name>4-CDP-2-C-methyl-D-erythritol 2-phosphate</name>
        <dbReference type="ChEBI" id="CHEBI:57919"/>
    </ligand>
</feature>
<feature type="binding site" evidence="10">
    <location>
        <begin position="309"/>
        <end position="313"/>
    </location>
    <ligand>
        <name>4-CDP-2-C-methyl-D-erythritol 2-phosphate</name>
        <dbReference type="ChEBI" id="CHEBI:57919"/>
    </ligand>
</feature>
<feature type="binding site" evidence="10">
    <location>
        <begin position="304"/>
        <end position="306"/>
    </location>
    <ligand>
        <name>4-CDP-2-C-methyl-D-erythritol 2-phosphate</name>
        <dbReference type="ChEBI" id="CHEBI:57919"/>
    </ligand>
</feature>
<dbReference type="InterPro" id="IPR029044">
    <property type="entry name" value="Nucleotide-diphossugar_trans"/>
</dbReference>
<comment type="catalytic activity">
    <reaction evidence="10">
        <text>2-C-methyl-D-erythritol 4-phosphate + CTP + H(+) = 4-CDP-2-C-methyl-D-erythritol + diphosphate</text>
        <dbReference type="Rhea" id="RHEA:13429"/>
        <dbReference type="ChEBI" id="CHEBI:15378"/>
        <dbReference type="ChEBI" id="CHEBI:33019"/>
        <dbReference type="ChEBI" id="CHEBI:37563"/>
        <dbReference type="ChEBI" id="CHEBI:57823"/>
        <dbReference type="ChEBI" id="CHEBI:58262"/>
        <dbReference type="EC" id="2.7.7.60"/>
    </reaction>
</comment>
<comment type="pathway">
    <text evidence="3 10">Isoprenoid biosynthesis; isopentenyl diphosphate biosynthesis via DXP pathway; isopentenyl diphosphate from 1-deoxy-D-xylulose 5-phosphate: step 4/6.</text>
</comment>
<comment type="cofactor">
    <cofactor evidence="2 10">
        <name>a divalent metal cation</name>
        <dbReference type="ChEBI" id="CHEBI:60240"/>
    </cofactor>
</comment>
<dbReference type="GO" id="GO:0016114">
    <property type="term" value="P:terpenoid biosynthetic process"/>
    <property type="evidence" value="ECO:0007669"/>
    <property type="project" value="InterPro"/>
</dbReference>
<keyword evidence="4 10" id="KW-0808">Transferase</keyword>